<proteinExistence type="predicted"/>
<dbReference type="PROSITE" id="PS50011">
    <property type="entry name" value="PROTEIN_KINASE_DOM"/>
    <property type="match status" value="1"/>
</dbReference>
<dbReference type="InterPro" id="IPR000719">
    <property type="entry name" value="Prot_kinase_dom"/>
</dbReference>
<name>A0ABT5EYA8_9BACT</name>
<sequence length="1288" mass="138532">MRPGDVIDGRFVIERMAGSGGMGSVFQAHDRLVSGPVAIKVLHDHEPSDVARFDREARVLAGLDHPGIVRYVTHGVTSAGEPFLAMEWLAGEDLGARLLRGRLTVAESVAAIGAAAEALATAHARGIVHRDIKPSNVFLVEGALDRVKLLDFGLARMRLSPRFTRTGVVLGTPSYMAPEQAYGAPSLDARVDVFALGAVLFECLTGRPAFAGNHVMSILAKVLLEEPPLLRDLRPEVPASLEALVACMLAKEPADRPVDAGEVADALAHLDTGKAYSWLSDAPPAEALTRSEQRLLGIVAVGPPSEDTAAMDETLAASYTSARRKALESAAAPFGARIEWLVDGSMLLVFTNAASAADAAARAARCALELRLRTPDTPIAVATGLGELEEKLPVGQVLDRAAMFLRTAGRRVLVDEVTQSLLDMRFVVVRVPDGLELRSEEAIGEAARTLLGKPSPFVGRGRELRAFLDLLDEAVGERVARVALVTGPPGIGKSRLRKELVRAVGQRQERVDVWIGRGDAMSKGSAFSLAGSALRYAAAIAGHEPIEERRRKLTERVARHVAEPEVRDVAGFFGEMTGTPFPDAESAKLRAARLDARLMANQIDAAWRRFMAAECGAHPVLLVLEDLHWGDLPSVKLVDAALRDLAGKPLLVAAFGRPEVHDIFPKVWFKRVLSEIRLGELTPRAAEKLVRSALGDAADPRTIAQIVTRAAGHPFFLEELIRAVAEGRAEQLPETVLAMVEARLAALPSDARRVLRAASVFGEVFWCGGVAHLLGGGDEALRAHDRLEMLAAREVLQRSEASRFPGEEQYSFRHSLLREGAYAMLTEPDRTLGHRLAGEWLVQGGEEDALRLAEHFERGKSPERAATWYLAAARQMLQGADLRAAIACAERGLGCGASGKLRASLLFVLGEAYGWRGDWASVATAMAEILGLATPRTTLWITAMAWKLASTTALGTRTVRREDVLSLVDLDPGPEGVRQLVHALGLAWEALLQQGRRDLAQLCAARMEQLGSPISADDPAVRGGLHVARSETLYVEGDPWGSLLAARVAVASYEEAGERQHMPWARLIVAACYLSLGAYGRADQEARDVLEEGAEAATYAIWGKWLYACVLAGRGALDDARALLRSILRSAYTPSYQYLMGIVHATLASVLLRFGDLGEAEREARAAAEILTGTTPWRAAAAAGLAAVLLQQQRADEALRIAEDAVAQLDAGGGGGPHDMFLRLIHAEALHATGDHARARTVLFEARGVLLSRAAKIEDPELRRSFLENVPENACLLALSAAWEQAAA</sequence>
<dbReference type="InterPro" id="IPR027417">
    <property type="entry name" value="P-loop_NTPase"/>
</dbReference>
<accession>A0ABT5EYA8</accession>
<dbReference type="SUPFAM" id="SSF52540">
    <property type="entry name" value="P-loop containing nucleoside triphosphate hydrolases"/>
    <property type="match status" value="1"/>
</dbReference>
<dbReference type="Gene3D" id="1.25.40.10">
    <property type="entry name" value="Tetratricopeptide repeat domain"/>
    <property type="match status" value="1"/>
</dbReference>
<evidence type="ECO:0000259" key="3">
    <source>
        <dbReference type="PROSITE" id="PS50011"/>
    </source>
</evidence>
<dbReference type="SMART" id="SM00220">
    <property type="entry name" value="S_TKc"/>
    <property type="match status" value="1"/>
</dbReference>
<dbReference type="InterPro" id="IPR011009">
    <property type="entry name" value="Kinase-like_dom_sf"/>
</dbReference>
<dbReference type="Gene3D" id="3.40.50.300">
    <property type="entry name" value="P-loop containing nucleotide triphosphate hydrolases"/>
    <property type="match status" value="1"/>
</dbReference>
<dbReference type="PANTHER" id="PTHR16305:SF28">
    <property type="entry name" value="GUANYLATE CYCLASE DOMAIN-CONTAINING PROTEIN"/>
    <property type="match status" value="1"/>
</dbReference>
<dbReference type="Pfam" id="PF13191">
    <property type="entry name" value="AAA_16"/>
    <property type="match status" value="1"/>
</dbReference>
<dbReference type="PANTHER" id="PTHR16305">
    <property type="entry name" value="TESTICULAR SOLUBLE ADENYLYL CYCLASE"/>
    <property type="match status" value="1"/>
</dbReference>
<dbReference type="Gene3D" id="1.10.510.10">
    <property type="entry name" value="Transferase(Phosphotransferase) domain 1"/>
    <property type="match status" value="1"/>
</dbReference>
<feature type="domain" description="Protein kinase" evidence="3">
    <location>
        <begin position="11"/>
        <end position="279"/>
    </location>
</feature>
<evidence type="ECO:0000313" key="4">
    <source>
        <dbReference type="EMBL" id="MDC0746776.1"/>
    </source>
</evidence>
<dbReference type="Gene3D" id="3.30.200.20">
    <property type="entry name" value="Phosphorylase Kinase, domain 1"/>
    <property type="match status" value="1"/>
</dbReference>
<organism evidence="4 5">
    <name type="scientific">Polyangium mundeleinium</name>
    <dbReference type="NCBI Taxonomy" id="2995306"/>
    <lineage>
        <taxon>Bacteria</taxon>
        <taxon>Pseudomonadati</taxon>
        <taxon>Myxococcota</taxon>
        <taxon>Polyangia</taxon>
        <taxon>Polyangiales</taxon>
        <taxon>Polyangiaceae</taxon>
        <taxon>Polyangium</taxon>
    </lineage>
</organism>
<dbReference type="PROSITE" id="PS00108">
    <property type="entry name" value="PROTEIN_KINASE_ST"/>
    <property type="match status" value="1"/>
</dbReference>
<evidence type="ECO:0000256" key="1">
    <source>
        <dbReference type="ARBA" id="ARBA00022741"/>
    </source>
</evidence>
<dbReference type="Pfam" id="PF00069">
    <property type="entry name" value="Pkinase"/>
    <property type="match status" value="1"/>
</dbReference>
<evidence type="ECO:0000256" key="2">
    <source>
        <dbReference type="ARBA" id="ARBA00022840"/>
    </source>
</evidence>
<dbReference type="RefSeq" id="WP_271925148.1">
    <property type="nucleotide sequence ID" value="NZ_JAQNDO010000001.1"/>
</dbReference>
<dbReference type="SUPFAM" id="SSF48452">
    <property type="entry name" value="TPR-like"/>
    <property type="match status" value="1"/>
</dbReference>
<keyword evidence="4" id="KW-0418">Kinase</keyword>
<dbReference type="InterPro" id="IPR011990">
    <property type="entry name" value="TPR-like_helical_dom_sf"/>
</dbReference>
<reference evidence="4 5" key="1">
    <citation type="submission" date="2022-11" db="EMBL/GenBank/DDBJ databases">
        <title>Minimal conservation of predation-associated metabolite biosynthetic gene clusters underscores biosynthetic potential of Myxococcota including descriptions for ten novel species: Archangium lansinium sp. nov., Myxococcus landrumus sp. nov., Nannocystis bai.</title>
        <authorList>
            <person name="Ahearne A."/>
            <person name="Stevens C."/>
            <person name="Dowd S."/>
        </authorList>
    </citation>
    <scope>NUCLEOTIDE SEQUENCE [LARGE SCALE GENOMIC DNA]</scope>
    <source>
        <strain evidence="4 5">RJM3</strain>
    </source>
</reference>
<keyword evidence="4" id="KW-0808">Transferase</keyword>
<keyword evidence="2" id="KW-0067">ATP-binding</keyword>
<dbReference type="GO" id="GO:0016301">
    <property type="term" value="F:kinase activity"/>
    <property type="evidence" value="ECO:0007669"/>
    <property type="project" value="UniProtKB-KW"/>
</dbReference>
<gene>
    <name evidence="4" type="ORF">POL67_35940</name>
</gene>
<dbReference type="Proteomes" id="UP001221411">
    <property type="component" value="Unassembled WGS sequence"/>
</dbReference>
<dbReference type="SUPFAM" id="SSF56112">
    <property type="entry name" value="Protein kinase-like (PK-like)"/>
    <property type="match status" value="1"/>
</dbReference>
<keyword evidence="1" id="KW-0547">Nucleotide-binding</keyword>
<dbReference type="InterPro" id="IPR008271">
    <property type="entry name" value="Ser/Thr_kinase_AS"/>
</dbReference>
<keyword evidence="5" id="KW-1185">Reference proteome</keyword>
<dbReference type="EMBL" id="JAQNDO010000001">
    <property type="protein sequence ID" value="MDC0746776.1"/>
    <property type="molecule type" value="Genomic_DNA"/>
</dbReference>
<dbReference type="InterPro" id="IPR041664">
    <property type="entry name" value="AAA_16"/>
</dbReference>
<comment type="caution">
    <text evidence="4">The sequence shown here is derived from an EMBL/GenBank/DDBJ whole genome shotgun (WGS) entry which is preliminary data.</text>
</comment>
<protein>
    <submittedName>
        <fullName evidence="4">Protein kinase</fullName>
    </submittedName>
</protein>
<dbReference type="CDD" id="cd14014">
    <property type="entry name" value="STKc_PknB_like"/>
    <property type="match status" value="1"/>
</dbReference>
<evidence type="ECO:0000313" key="5">
    <source>
        <dbReference type="Proteomes" id="UP001221411"/>
    </source>
</evidence>